<dbReference type="PANTHER" id="PTHR33121">
    <property type="entry name" value="CYCLIC DI-GMP PHOSPHODIESTERASE PDEF"/>
    <property type="match status" value="1"/>
</dbReference>
<evidence type="ECO:0000313" key="2">
    <source>
        <dbReference type="EMBL" id="PYE20229.1"/>
    </source>
</evidence>
<gene>
    <name evidence="2" type="ORF">DFR67_102367</name>
</gene>
<reference evidence="2 3" key="1">
    <citation type="submission" date="2018-06" db="EMBL/GenBank/DDBJ databases">
        <title>Genomic Encyclopedia of Type Strains, Phase IV (KMG-IV): sequencing the most valuable type-strain genomes for metagenomic binning, comparative biology and taxonomic classification.</title>
        <authorList>
            <person name="Goeker M."/>
        </authorList>
    </citation>
    <scope>NUCLEOTIDE SEQUENCE [LARGE SCALE GENOMIC DNA]</scope>
    <source>
        <strain evidence="2 3">DSM 45521</strain>
    </source>
</reference>
<dbReference type="Proteomes" id="UP000247591">
    <property type="component" value="Unassembled WGS sequence"/>
</dbReference>
<protein>
    <submittedName>
        <fullName evidence="2">EAL domain-containing protein (Putative c-di-GMP-specific phosphodiesterase class I)</fullName>
    </submittedName>
</protein>
<dbReference type="GO" id="GO:0071111">
    <property type="term" value="F:cyclic-guanylate-specific phosphodiesterase activity"/>
    <property type="evidence" value="ECO:0007669"/>
    <property type="project" value="InterPro"/>
</dbReference>
<feature type="domain" description="EAL" evidence="1">
    <location>
        <begin position="164"/>
        <end position="421"/>
    </location>
</feature>
<dbReference type="InterPro" id="IPR035919">
    <property type="entry name" value="EAL_sf"/>
</dbReference>
<dbReference type="PROSITE" id="PS50883">
    <property type="entry name" value="EAL"/>
    <property type="match status" value="1"/>
</dbReference>
<dbReference type="OrthoDB" id="23692at2"/>
<dbReference type="CDD" id="cd01948">
    <property type="entry name" value="EAL"/>
    <property type="match status" value="1"/>
</dbReference>
<accession>A0A318RUZ3</accession>
<dbReference type="InterPro" id="IPR001633">
    <property type="entry name" value="EAL_dom"/>
</dbReference>
<dbReference type="Pfam" id="PF00563">
    <property type="entry name" value="EAL"/>
    <property type="match status" value="1"/>
</dbReference>
<dbReference type="EMBL" id="QJSP01000002">
    <property type="protein sequence ID" value="PYE20229.1"/>
    <property type="molecule type" value="Genomic_DNA"/>
</dbReference>
<keyword evidence="3" id="KW-1185">Reference proteome</keyword>
<dbReference type="Gene3D" id="3.20.20.450">
    <property type="entry name" value="EAL domain"/>
    <property type="match status" value="1"/>
</dbReference>
<dbReference type="SUPFAM" id="SSF141868">
    <property type="entry name" value="EAL domain-like"/>
    <property type="match status" value="1"/>
</dbReference>
<name>A0A318RUZ3_WILLI</name>
<dbReference type="InterPro" id="IPR050706">
    <property type="entry name" value="Cyclic-di-GMP_PDE-like"/>
</dbReference>
<organism evidence="2 3">
    <name type="scientific">Williamsia limnetica</name>
    <dbReference type="NCBI Taxonomy" id="882452"/>
    <lineage>
        <taxon>Bacteria</taxon>
        <taxon>Bacillati</taxon>
        <taxon>Actinomycetota</taxon>
        <taxon>Actinomycetes</taxon>
        <taxon>Mycobacteriales</taxon>
        <taxon>Nocardiaceae</taxon>
        <taxon>Williamsia</taxon>
    </lineage>
</organism>
<comment type="caution">
    <text evidence="2">The sequence shown here is derived from an EMBL/GenBank/DDBJ whole genome shotgun (WGS) entry which is preliminary data.</text>
</comment>
<dbReference type="RefSeq" id="WP_158539896.1">
    <property type="nucleotide sequence ID" value="NZ_QJSP01000002.1"/>
</dbReference>
<dbReference type="SMART" id="SM00052">
    <property type="entry name" value="EAL"/>
    <property type="match status" value="1"/>
</dbReference>
<dbReference type="AlphaFoldDB" id="A0A318RUZ3"/>
<evidence type="ECO:0000313" key="3">
    <source>
        <dbReference type="Proteomes" id="UP000247591"/>
    </source>
</evidence>
<proteinExistence type="predicted"/>
<evidence type="ECO:0000259" key="1">
    <source>
        <dbReference type="PROSITE" id="PS50883"/>
    </source>
</evidence>
<dbReference type="PANTHER" id="PTHR33121:SF70">
    <property type="entry name" value="SIGNALING PROTEIN YKOW"/>
    <property type="match status" value="1"/>
</dbReference>
<sequence length="421" mass="44782">MPLPPSTSGSARDRIAEIRVATAHLDFDFLGISVVCLDPTGLLAGAVGWDPAEKMRPAAHAALVDMLGPECSVSLGPYNDLLTIGFDVRAIAPGTVERVISACLTRQLDIDGGGYFVPACQGVAISSVVTTAKDVSDLVQAAISAIHYAIVDGDTVAHATPDSIARLQKEVSRTTELSNAVGSDFALYYQPIIDITTLNTVGYESLLRWRVADEVRKPHDFLDAAEATSLIIPIGRWGVQAALEQLAIWRRTSRTPGLFVSVNFSARQLQDRGLPELIAATLKTTGVPADALWVEVTERDLIEVGSLASATLIELDALGCTVCVDDLGTGFAALRYMVEQPVQVVKVDRSLVTKVGSDDNTMRSIVKAVCALSNSLGMATVAEGVEDPGQIEHLRELGFTHGQGYLFGKPAPADEIMLDAS</sequence>